<sequence length="569" mass="62837">MLNEESDDVKQPLLSHNDLHSVNNVKAINGPYYDSLVHAASITESHPVVNDKISNGPYYESIVRKTSESEIRASPGPASNTESEETKSQPTFAVYKRRWYILIAYSLYACFQSAVWNTWGPIDLSSEEAFGWSDETIAWLSNWGPVVYVALGLFYPWLLHVKGLRWAVVSSMFFVALGTAVRCFTSEPTMATILIHLGQFFNGVGGPVSTGSIPAISAAWFPPKERVTATALSTCINTLGVAIPFVLGPAIVTAIPPKNSTSNSSSVSIFPGLHHHFRQNLFHVIDKSKQDNTTAHRIQQERDEIMLYLYYQCGACVLLFLVLLIYFPEKPPRPPCASAVTSREDYWHSLWSLRKKGHFLLLSLIYGISLGVLNNWSSVLTVNLTPAVSESEAGWIGFYATIVACVFTVVVGVCADYFTRLMKVFILIMFILGTGCFVVFALVLYNIIPTSDAILYGTIIGGNSLLNAAVPIMFELGCELAYPISEGAANGVMTLLNNLGGLIFLLIFFIPNVGTLWMNWTLIGSTAICIPMIMVLKSRFNRLEVDEGVEPKVYVDQEVDVNPSPRIQV</sequence>
<feature type="transmembrane region" description="Helical" evidence="11">
    <location>
        <begin position="488"/>
        <end position="510"/>
    </location>
</feature>
<dbReference type="PANTHER" id="PTHR10924">
    <property type="entry name" value="MAJOR FACILITATOR SUPERFAMILY PROTEIN-RELATED"/>
    <property type="match status" value="1"/>
</dbReference>
<dbReference type="CDD" id="cd17397">
    <property type="entry name" value="MFS_DIRC2"/>
    <property type="match status" value="1"/>
</dbReference>
<dbReference type="InterPro" id="IPR011701">
    <property type="entry name" value="MFS"/>
</dbReference>
<keyword evidence="5 11" id="KW-1133">Transmembrane helix</keyword>
<gene>
    <name evidence="12" type="ORF">Bpfe_003157</name>
</gene>
<keyword evidence="13" id="KW-1185">Reference proteome</keyword>
<comment type="function">
    <text evidence="9">Mediates H(+)-dependent pyridoxine transport.</text>
</comment>
<keyword evidence="6 11" id="KW-0472">Membrane</keyword>
<evidence type="ECO:0000313" key="13">
    <source>
        <dbReference type="Proteomes" id="UP001233172"/>
    </source>
</evidence>
<name>A0AAD8C923_BIOPF</name>
<comment type="subcellular location">
    <subcellularLocation>
        <location evidence="1">Lysosome membrane</location>
        <topology evidence="1">Multi-pass membrane protein</topology>
    </subcellularLocation>
</comment>
<dbReference type="EMBL" id="JASAOG010000007">
    <property type="protein sequence ID" value="KAK0067650.1"/>
    <property type="molecule type" value="Genomic_DNA"/>
</dbReference>
<keyword evidence="8" id="KW-0458">Lysosome</keyword>
<dbReference type="AlphaFoldDB" id="A0AAD8C923"/>
<dbReference type="InterPro" id="IPR036259">
    <property type="entry name" value="MFS_trans_sf"/>
</dbReference>
<proteinExistence type="inferred from homology"/>
<dbReference type="InterPro" id="IPR049604">
    <property type="entry name" value="SLC49A4-like"/>
</dbReference>
<feature type="transmembrane region" description="Helical" evidence="11">
    <location>
        <begin position="99"/>
        <end position="119"/>
    </location>
</feature>
<evidence type="ECO:0000256" key="8">
    <source>
        <dbReference type="ARBA" id="ARBA00023228"/>
    </source>
</evidence>
<organism evidence="12 13">
    <name type="scientific">Biomphalaria pfeifferi</name>
    <name type="common">Bloodfluke planorb</name>
    <name type="synonym">Freshwater snail</name>
    <dbReference type="NCBI Taxonomy" id="112525"/>
    <lineage>
        <taxon>Eukaryota</taxon>
        <taxon>Metazoa</taxon>
        <taxon>Spiralia</taxon>
        <taxon>Lophotrochozoa</taxon>
        <taxon>Mollusca</taxon>
        <taxon>Gastropoda</taxon>
        <taxon>Heterobranchia</taxon>
        <taxon>Euthyneura</taxon>
        <taxon>Panpulmonata</taxon>
        <taxon>Hygrophila</taxon>
        <taxon>Lymnaeoidea</taxon>
        <taxon>Planorbidae</taxon>
        <taxon>Biomphalaria</taxon>
    </lineage>
</organism>
<accession>A0AAD8C923</accession>
<protein>
    <submittedName>
        <fullName evidence="12">Solute carrier family 49 member 4</fullName>
    </submittedName>
</protein>
<evidence type="ECO:0000256" key="2">
    <source>
        <dbReference type="ARBA" id="ARBA00008335"/>
    </source>
</evidence>
<evidence type="ECO:0000313" key="12">
    <source>
        <dbReference type="EMBL" id="KAK0067650.1"/>
    </source>
</evidence>
<dbReference type="InterPro" id="IPR049680">
    <property type="entry name" value="FLVCR1-2_SLC49-like"/>
</dbReference>
<evidence type="ECO:0000256" key="9">
    <source>
        <dbReference type="ARBA" id="ARBA00037192"/>
    </source>
</evidence>
<feature type="transmembrane region" description="Helical" evidence="11">
    <location>
        <begin position="425"/>
        <end position="448"/>
    </location>
</feature>
<evidence type="ECO:0000256" key="10">
    <source>
        <dbReference type="ARBA" id="ARBA00048410"/>
    </source>
</evidence>
<feature type="transmembrane region" description="Helical" evidence="11">
    <location>
        <begin position="234"/>
        <end position="255"/>
    </location>
</feature>
<feature type="transmembrane region" description="Helical" evidence="11">
    <location>
        <begin position="516"/>
        <end position="536"/>
    </location>
</feature>
<evidence type="ECO:0000256" key="5">
    <source>
        <dbReference type="ARBA" id="ARBA00022989"/>
    </source>
</evidence>
<dbReference type="Proteomes" id="UP001233172">
    <property type="component" value="Unassembled WGS sequence"/>
</dbReference>
<feature type="transmembrane region" description="Helical" evidence="11">
    <location>
        <begin position="359"/>
        <end position="376"/>
    </location>
</feature>
<evidence type="ECO:0000256" key="1">
    <source>
        <dbReference type="ARBA" id="ARBA00004155"/>
    </source>
</evidence>
<dbReference type="Pfam" id="PF07690">
    <property type="entry name" value="MFS_1"/>
    <property type="match status" value="2"/>
</dbReference>
<feature type="transmembrane region" description="Helical" evidence="11">
    <location>
        <begin position="396"/>
        <end position="418"/>
    </location>
</feature>
<dbReference type="PANTHER" id="PTHR10924:SF27">
    <property type="entry name" value="SOLUTE CARRIER FAMILY 49 MEMBER 4"/>
    <property type="match status" value="1"/>
</dbReference>
<dbReference type="SUPFAM" id="SSF103473">
    <property type="entry name" value="MFS general substrate transporter"/>
    <property type="match status" value="1"/>
</dbReference>
<feature type="transmembrane region" description="Helical" evidence="11">
    <location>
        <begin position="204"/>
        <end position="222"/>
    </location>
</feature>
<evidence type="ECO:0000256" key="3">
    <source>
        <dbReference type="ARBA" id="ARBA00022448"/>
    </source>
</evidence>
<dbReference type="GO" id="GO:0005765">
    <property type="term" value="C:lysosomal membrane"/>
    <property type="evidence" value="ECO:0007669"/>
    <property type="project" value="UniProtKB-SubCell"/>
</dbReference>
<evidence type="ECO:0000256" key="11">
    <source>
        <dbReference type="SAM" id="Phobius"/>
    </source>
</evidence>
<feature type="transmembrane region" description="Helical" evidence="11">
    <location>
        <begin position="139"/>
        <end position="159"/>
    </location>
</feature>
<comment type="similarity">
    <text evidence="2">Belongs to the major facilitator superfamily.</text>
</comment>
<feature type="transmembrane region" description="Helical" evidence="11">
    <location>
        <begin position="308"/>
        <end position="327"/>
    </location>
</feature>
<dbReference type="GO" id="GO:0022857">
    <property type="term" value="F:transmembrane transporter activity"/>
    <property type="evidence" value="ECO:0007669"/>
    <property type="project" value="InterPro"/>
</dbReference>
<keyword evidence="3" id="KW-0813">Transport</keyword>
<comment type="catalytic activity">
    <reaction evidence="10">
        <text>pyridoxine(out) + n H(+)(out) = pyridoxine(in) + n H(+)(in)</text>
        <dbReference type="Rhea" id="RHEA:76203"/>
        <dbReference type="ChEBI" id="CHEBI:15378"/>
        <dbReference type="ChEBI" id="CHEBI:16709"/>
    </reaction>
</comment>
<reference evidence="12" key="2">
    <citation type="submission" date="2023-04" db="EMBL/GenBank/DDBJ databases">
        <authorList>
            <person name="Bu L."/>
            <person name="Lu L."/>
            <person name="Laidemitt M.R."/>
            <person name="Zhang S.M."/>
            <person name="Mutuku M."/>
            <person name="Mkoji G."/>
            <person name="Steinauer M."/>
            <person name="Loker E.S."/>
        </authorList>
    </citation>
    <scope>NUCLEOTIDE SEQUENCE</scope>
    <source>
        <strain evidence="12">KasaAsao</strain>
        <tissue evidence="12">Whole Snail</tissue>
    </source>
</reference>
<evidence type="ECO:0000256" key="6">
    <source>
        <dbReference type="ARBA" id="ARBA00023136"/>
    </source>
</evidence>
<feature type="transmembrane region" description="Helical" evidence="11">
    <location>
        <begin position="454"/>
        <end position="476"/>
    </location>
</feature>
<dbReference type="Gene3D" id="1.20.1250.20">
    <property type="entry name" value="MFS general substrate transporter like domains"/>
    <property type="match status" value="2"/>
</dbReference>
<comment type="caution">
    <text evidence="12">The sequence shown here is derived from an EMBL/GenBank/DDBJ whole genome shotgun (WGS) entry which is preliminary data.</text>
</comment>
<feature type="transmembrane region" description="Helical" evidence="11">
    <location>
        <begin position="166"/>
        <end position="184"/>
    </location>
</feature>
<evidence type="ECO:0000256" key="4">
    <source>
        <dbReference type="ARBA" id="ARBA00022692"/>
    </source>
</evidence>
<reference evidence="12" key="1">
    <citation type="journal article" date="2023" name="PLoS Negl. Trop. Dis.">
        <title>A genome sequence for Biomphalaria pfeifferi, the major vector snail for the human-infecting parasite Schistosoma mansoni.</title>
        <authorList>
            <person name="Bu L."/>
            <person name="Lu L."/>
            <person name="Laidemitt M.R."/>
            <person name="Zhang S.M."/>
            <person name="Mutuku M."/>
            <person name="Mkoji G."/>
            <person name="Steinauer M."/>
            <person name="Loker E.S."/>
        </authorList>
    </citation>
    <scope>NUCLEOTIDE SEQUENCE</scope>
    <source>
        <strain evidence="12">KasaAsao</strain>
    </source>
</reference>
<keyword evidence="7" id="KW-0325">Glycoprotein</keyword>
<evidence type="ECO:0000256" key="7">
    <source>
        <dbReference type="ARBA" id="ARBA00023180"/>
    </source>
</evidence>
<keyword evidence="4 11" id="KW-0812">Transmembrane</keyword>